<dbReference type="AlphaFoldDB" id="A0A564ZHR6"/>
<organism evidence="1 2">
    <name type="scientific">Candidatus Methylomirabilis lanthanidiphila</name>
    <dbReference type="NCBI Taxonomy" id="2211376"/>
    <lineage>
        <taxon>Bacteria</taxon>
        <taxon>Candidatus Methylomirabilota</taxon>
        <taxon>Candidatus Methylomirabilia</taxon>
        <taxon>Candidatus Methylomirabilales</taxon>
        <taxon>Candidatus Methylomirabilaceae</taxon>
        <taxon>Candidatus Methylomirabilis</taxon>
    </lineage>
</organism>
<evidence type="ECO:0000313" key="2">
    <source>
        <dbReference type="Proteomes" id="UP000334340"/>
    </source>
</evidence>
<dbReference type="EMBL" id="CABIKM010000020">
    <property type="protein sequence ID" value="VUZ84871.1"/>
    <property type="molecule type" value="Genomic_DNA"/>
</dbReference>
<proteinExistence type="predicted"/>
<keyword evidence="2" id="KW-1185">Reference proteome</keyword>
<accession>A0A564ZHR6</accession>
<dbReference type="Proteomes" id="UP000334340">
    <property type="component" value="Unassembled WGS sequence"/>
</dbReference>
<sequence length="38" mass="4209">MWKPSPSRSRLFMGRKGLAIVNGVTDAVDSPLYDFAQP</sequence>
<reference evidence="1 2" key="1">
    <citation type="submission" date="2019-07" db="EMBL/GenBank/DDBJ databases">
        <authorList>
            <person name="Cremers G."/>
        </authorList>
    </citation>
    <scope>NUCLEOTIDE SEQUENCE [LARGE SCALE GENOMIC DNA]</scope>
</reference>
<protein>
    <submittedName>
        <fullName evidence="1">Uncharacterized protein</fullName>
    </submittedName>
</protein>
<gene>
    <name evidence="1" type="ORF">MELA_01246</name>
</gene>
<evidence type="ECO:0000313" key="1">
    <source>
        <dbReference type="EMBL" id="VUZ84871.1"/>
    </source>
</evidence>
<name>A0A564ZHR6_9BACT</name>